<organism evidence="2">
    <name type="scientific">marine metagenome</name>
    <dbReference type="NCBI Taxonomy" id="408172"/>
    <lineage>
        <taxon>unclassified sequences</taxon>
        <taxon>metagenomes</taxon>
        <taxon>ecological metagenomes</taxon>
    </lineage>
</organism>
<dbReference type="InterPro" id="IPR011993">
    <property type="entry name" value="PH-like_dom_sf"/>
</dbReference>
<feature type="domain" description="PH" evidence="1">
    <location>
        <begin position="1"/>
        <end position="41"/>
    </location>
</feature>
<dbReference type="InterPro" id="IPR001849">
    <property type="entry name" value="PH_domain"/>
</dbReference>
<dbReference type="SUPFAM" id="SSF50729">
    <property type="entry name" value="PH domain-like"/>
    <property type="match status" value="1"/>
</dbReference>
<name>A0A383DS08_9ZZZZ</name>
<gene>
    <name evidence="2" type="ORF">METZ01_LOCUS499897</name>
</gene>
<feature type="non-terminal residue" evidence="2">
    <location>
        <position position="49"/>
    </location>
</feature>
<sequence>MYNSEQHYNHLYSTTHREFEFCAESEEELTNWQEAFRDRLRQALGLHNI</sequence>
<evidence type="ECO:0000313" key="2">
    <source>
        <dbReference type="EMBL" id="SVE47043.1"/>
    </source>
</evidence>
<proteinExistence type="predicted"/>
<dbReference type="Gene3D" id="2.30.29.30">
    <property type="entry name" value="Pleckstrin-homology domain (PH domain)/Phosphotyrosine-binding domain (PTB)"/>
    <property type="match status" value="1"/>
</dbReference>
<dbReference type="PROSITE" id="PS50003">
    <property type="entry name" value="PH_DOMAIN"/>
    <property type="match status" value="1"/>
</dbReference>
<evidence type="ECO:0000259" key="1">
    <source>
        <dbReference type="PROSITE" id="PS50003"/>
    </source>
</evidence>
<reference evidence="2" key="1">
    <citation type="submission" date="2018-05" db="EMBL/GenBank/DDBJ databases">
        <authorList>
            <person name="Lanie J.A."/>
            <person name="Ng W.-L."/>
            <person name="Kazmierczak K.M."/>
            <person name="Andrzejewski T.M."/>
            <person name="Davidsen T.M."/>
            <person name="Wayne K.J."/>
            <person name="Tettelin H."/>
            <person name="Glass J.I."/>
            <person name="Rusch D."/>
            <person name="Podicherti R."/>
            <person name="Tsui H.-C.T."/>
            <person name="Winkler M.E."/>
        </authorList>
    </citation>
    <scope>NUCLEOTIDE SEQUENCE</scope>
</reference>
<protein>
    <recommendedName>
        <fullName evidence="1">PH domain-containing protein</fullName>
    </recommendedName>
</protein>
<accession>A0A383DS08</accession>
<dbReference type="AlphaFoldDB" id="A0A383DS08"/>
<dbReference type="EMBL" id="UINC01219539">
    <property type="protein sequence ID" value="SVE47043.1"/>
    <property type="molecule type" value="Genomic_DNA"/>
</dbReference>